<dbReference type="CDD" id="cd02440">
    <property type="entry name" value="AdoMet_MTases"/>
    <property type="match status" value="1"/>
</dbReference>
<dbReference type="PANTHER" id="PTHR42912">
    <property type="entry name" value="METHYLTRANSFERASE"/>
    <property type="match status" value="1"/>
</dbReference>
<feature type="domain" description="Methyltransferase type 11" evidence="1">
    <location>
        <begin position="50"/>
        <end position="143"/>
    </location>
</feature>
<dbReference type="InterPro" id="IPR029063">
    <property type="entry name" value="SAM-dependent_MTases_sf"/>
</dbReference>
<evidence type="ECO:0000259" key="1">
    <source>
        <dbReference type="Pfam" id="PF08241"/>
    </source>
</evidence>
<dbReference type="GO" id="GO:0032259">
    <property type="term" value="P:methylation"/>
    <property type="evidence" value="ECO:0007669"/>
    <property type="project" value="UniProtKB-KW"/>
</dbReference>
<dbReference type="STRING" id="227316.GA0070604_2993"/>
<dbReference type="EMBL" id="FMHY01000002">
    <property type="protein sequence ID" value="SCL54426.1"/>
    <property type="molecule type" value="Genomic_DNA"/>
</dbReference>
<keyword evidence="2" id="KW-0808">Transferase</keyword>
<keyword evidence="3" id="KW-1185">Reference proteome</keyword>
<dbReference type="InterPro" id="IPR050508">
    <property type="entry name" value="Methyltransf_Superfamily"/>
</dbReference>
<evidence type="ECO:0000313" key="3">
    <source>
        <dbReference type="Proteomes" id="UP000199696"/>
    </source>
</evidence>
<dbReference type="Pfam" id="PF08241">
    <property type="entry name" value="Methyltransf_11"/>
    <property type="match status" value="1"/>
</dbReference>
<sequence length="219" mass="24499">MAAEEESTAKARRVWETVAPRYDRDIQFWEKVQFGGGREWVCSRATGDVLEVAVGTGRNFPFYPPRVRITGIELSPAMLDIARQRAADLDLDVDLRVADAQRLPFADASFDTVLCTLSLCAIPDHRAAVTEMARVLRPGGRLLLLDHIGSNWWPVWVGQRLVESITIRAAGEHMTRRPRSLLAAAGLEVVESERRKLGTVERVYARRPVSSRPPDPLTT</sequence>
<dbReference type="AlphaFoldDB" id="A0A1C6UK38"/>
<dbReference type="Proteomes" id="UP000199696">
    <property type="component" value="Unassembled WGS sequence"/>
</dbReference>
<organism evidence="2 3">
    <name type="scientific">Micromonospora eburnea</name>
    <dbReference type="NCBI Taxonomy" id="227316"/>
    <lineage>
        <taxon>Bacteria</taxon>
        <taxon>Bacillati</taxon>
        <taxon>Actinomycetota</taxon>
        <taxon>Actinomycetes</taxon>
        <taxon>Micromonosporales</taxon>
        <taxon>Micromonosporaceae</taxon>
        <taxon>Micromonospora</taxon>
    </lineage>
</organism>
<gene>
    <name evidence="2" type="ORF">GA0070604_2993</name>
</gene>
<name>A0A1C6UK38_9ACTN</name>
<proteinExistence type="predicted"/>
<accession>A0A1C6UK38</accession>
<dbReference type="SUPFAM" id="SSF53335">
    <property type="entry name" value="S-adenosyl-L-methionine-dependent methyltransferases"/>
    <property type="match status" value="1"/>
</dbReference>
<keyword evidence="2" id="KW-0489">Methyltransferase</keyword>
<dbReference type="RefSeq" id="WP_244161906.1">
    <property type="nucleotide sequence ID" value="NZ_FMHY01000002.1"/>
</dbReference>
<reference evidence="3" key="1">
    <citation type="submission" date="2016-06" db="EMBL/GenBank/DDBJ databases">
        <authorList>
            <person name="Varghese N."/>
            <person name="Submissions Spin"/>
        </authorList>
    </citation>
    <scope>NUCLEOTIDE SEQUENCE [LARGE SCALE GENOMIC DNA]</scope>
    <source>
        <strain evidence="3">DSM 44814</strain>
    </source>
</reference>
<dbReference type="InterPro" id="IPR013216">
    <property type="entry name" value="Methyltransf_11"/>
</dbReference>
<evidence type="ECO:0000313" key="2">
    <source>
        <dbReference type="EMBL" id="SCL54426.1"/>
    </source>
</evidence>
<dbReference type="Gene3D" id="3.40.50.150">
    <property type="entry name" value="Vaccinia Virus protein VP39"/>
    <property type="match status" value="1"/>
</dbReference>
<protein>
    <submittedName>
        <fullName evidence="2">Phosphatidylethanolamine N-methyltransferase /phosphatidyl-N-methylethanolamine N-methyltransferase</fullName>
    </submittedName>
</protein>
<dbReference type="GO" id="GO:0008757">
    <property type="term" value="F:S-adenosylmethionine-dependent methyltransferase activity"/>
    <property type="evidence" value="ECO:0007669"/>
    <property type="project" value="InterPro"/>
</dbReference>